<comment type="subcellular location">
    <subcellularLocation>
        <location evidence="1">Cell membrane</location>
        <topology evidence="1">Multi-pass membrane protein</topology>
    </subcellularLocation>
</comment>
<evidence type="ECO:0000256" key="7">
    <source>
        <dbReference type="ARBA" id="ARBA00022989"/>
    </source>
</evidence>
<gene>
    <name evidence="12" type="ORF">ILEXP_LOCUS1699</name>
</gene>
<dbReference type="InterPro" id="IPR038377">
    <property type="entry name" value="Na/Glc_symporter_sf"/>
</dbReference>
<dbReference type="AlphaFoldDB" id="A0ABC8QWS4"/>
<keyword evidence="3" id="KW-0813">Transport</keyword>
<evidence type="ECO:0000256" key="6">
    <source>
        <dbReference type="ARBA" id="ARBA00022847"/>
    </source>
</evidence>
<dbReference type="GO" id="GO:0015293">
    <property type="term" value="F:symporter activity"/>
    <property type="evidence" value="ECO:0007669"/>
    <property type="project" value="UniProtKB-KW"/>
</dbReference>
<dbReference type="InterPro" id="IPR001734">
    <property type="entry name" value="Na/solute_symporter"/>
</dbReference>
<feature type="region of interest" description="Disordered" evidence="10">
    <location>
        <begin position="36"/>
        <end position="85"/>
    </location>
</feature>
<evidence type="ECO:0000256" key="8">
    <source>
        <dbReference type="ARBA" id="ARBA00023136"/>
    </source>
</evidence>
<evidence type="ECO:0008006" key="14">
    <source>
        <dbReference type="Google" id="ProtNLM"/>
    </source>
</evidence>
<dbReference type="Gene3D" id="1.20.1730.10">
    <property type="entry name" value="Sodium/glucose cotransporter"/>
    <property type="match status" value="1"/>
</dbReference>
<keyword evidence="13" id="KW-1185">Reference proteome</keyword>
<dbReference type="Proteomes" id="UP001642360">
    <property type="component" value="Unassembled WGS sequence"/>
</dbReference>
<reference evidence="12 13" key="1">
    <citation type="submission" date="2024-02" db="EMBL/GenBank/DDBJ databases">
        <authorList>
            <person name="Vignale AGUSTIN F."/>
            <person name="Sosa J E."/>
            <person name="Modenutti C."/>
        </authorList>
    </citation>
    <scope>NUCLEOTIDE SEQUENCE [LARGE SCALE GENOMIC DNA]</scope>
</reference>
<feature type="transmembrane region" description="Helical" evidence="11">
    <location>
        <begin position="195"/>
        <end position="216"/>
    </location>
</feature>
<dbReference type="GO" id="GO:0005886">
    <property type="term" value="C:plasma membrane"/>
    <property type="evidence" value="ECO:0007669"/>
    <property type="project" value="UniProtKB-SubCell"/>
</dbReference>
<dbReference type="EMBL" id="CAUOFW020000569">
    <property type="protein sequence ID" value="CAK9134773.1"/>
    <property type="molecule type" value="Genomic_DNA"/>
</dbReference>
<evidence type="ECO:0000256" key="11">
    <source>
        <dbReference type="SAM" id="Phobius"/>
    </source>
</evidence>
<keyword evidence="6" id="KW-0769">Symport</keyword>
<proteinExistence type="inferred from homology"/>
<evidence type="ECO:0000256" key="10">
    <source>
        <dbReference type="SAM" id="MobiDB-lite"/>
    </source>
</evidence>
<accession>A0ABC8QWS4</accession>
<keyword evidence="8 11" id="KW-0472">Membrane</keyword>
<keyword evidence="4" id="KW-1003">Cell membrane</keyword>
<evidence type="ECO:0000313" key="13">
    <source>
        <dbReference type="Proteomes" id="UP001642360"/>
    </source>
</evidence>
<evidence type="ECO:0000256" key="5">
    <source>
        <dbReference type="ARBA" id="ARBA00022692"/>
    </source>
</evidence>
<feature type="transmembrane region" description="Helical" evidence="11">
    <location>
        <begin position="266"/>
        <end position="285"/>
    </location>
</feature>
<sequence>SNPDALFFHVKSTVKTLANHAALRKHSVRSAFQNAPQGCRSMGLPPRFQLQETNHDRSGGRQDTAPSQIPGAAIQTQSPGPFSDAADAGRLLRLYRADCLRQILSGPAHWRGRDLAGHSYRHGRDRVLGDRHRPLRAPCQWRVRQAHPGHPEGRHEMKNSAQRMLLAPAVALALTGPVLAAGGDVGVAAKQATNWTAIILFTAFVVATLWITKWAAGRTKSAADFYTAGGGITGFQNGLAIAGDYMSAASFLGISASVMASGYDGLIYSIGFLVGWPILTFLLAERLRNLGKFTFADVAGYRFSQTPFRAFAASGTLVVVAFYLI</sequence>
<dbReference type="PANTHER" id="PTHR48086">
    <property type="entry name" value="SODIUM/PROLINE SYMPORTER-RELATED"/>
    <property type="match status" value="1"/>
</dbReference>
<feature type="non-terminal residue" evidence="12">
    <location>
        <position position="1"/>
    </location>
</feature>
<dbReference type="PROSITE" id="PS50283">
    <property type="entry name" value="NA_SOLUT_SYMP_3"/>
    <property type="match status" value="1"/>
</dbReference>
<organism evidence="12 13">
    <name type="scientific">Ilex paraguariensis</name>
    <name type="common">yerba mate</name>
    <dbReference type="NCBI Taxonomy" id="185542"/>
    <lineage>
        <taxon>Eukaryota</taxon>
        <taxon>Viridiplantae</taxon>
        <taxon>Streptophyta</taxon>
        <taxon>Embryophyta</taxon>
        <taxon>Tracheophyta</taxon>
        <taxon>Spermatophyta</taxon>
        <taxon>Magnoliopsida</taxon>
        <taxon>eudicotyledons</taxon>
        <taxon>Gunneridae</taxon>
        <taxon>Pentapetalae</taxon>
        <taxon>asterids</taxon>
        <taxon>campanulids</taxon>
        <taxon>Aquifoliales</taxon>
        <taxon>Aquifoliaceae</taxon>
        <taxon>Ilex</taxon>
    </lineage>
</organism>
<comment type="caution">
    <text evidence="12">The sequence shown here is derived from an EMBL/GenBank/DDBJ whole genome shotgun (WGS) entry which is preliminary data.</text>
</comment>
<feature type="non-terminal residue" evidence="12">
    <location>
        <position position="325"/>
    </location>
</feature>
<dbReference type="Pfam" id="PF00474">
    <property type="entry name" value="SSF"/>
    <property type="match status" value="1"/>
</dbReference>
<feature type="transmembrane region" description="Helical" evidence="11">
    <location>
        <begin position="237"/>
        <end position="260"/>
    </location>
</feature>
<evidence type="ECO:0000256" key="1">
    <source>
        <dbReference type="ARBA" id="ARBA00004651"/>
    </source>
</evidence>
<protein>
    <recommendedName>
        <fullName evidence="14">Cation acetate symporter</fullName>
    </recommendedName>
</protein>
<dbReference type="InterPro" id="IPR050277">
    <property type="entry name" value="Sodium:Solute_Symporter"/>
</dbReference>
<keyword evidence="7 11" id="KW-1133">Transmembrane helix</keyword>
<name>A0ABC8QWS4_9AQUA</name>
<keyword evidence="5 11" id="KW-0812">Transmembrane</keyword>
<evidence type="ECO:0000256" key="2">
    <source>
        <dbReference type="ARBA" id="ARBA00006434"/>
    </source>
</evidence>
<evidence type="ECO:0000256" key="4">
    <source>
        <dbReference type="ARBA" id="ARBA00022475"/>
    </source>
</evidence>
<evidence type="ECO:0000313" key="12">
    <source>
        <dbReference type="EMBL" id="CAK9134773.1"/>
    </source>
</evidence>
<dbReference type="PANTHER" id="PTHR48086:SF6">
    <property type="entry name" value="CATION_ACETATE SYMPORTER ACTP"/>
    <property type="match status" value="1"/>
</dbReference>
<feature type="transmembrane region" description="Helical" evidence="11">
    <location>
        <begin position="306"/>
        <end position="324"/>
    </location>
</feature>
<feature type="transmembrane region" description="Helical" evidence="11">
    <location>
        <begin position="164"/>
        <end position="183"/>
    </location>
</feature>
<evidence type="ECO:0000256" key="9">
    <source>
        <dbReference type="RuleBase" id="RU362091"/>
    </source>
</evidence>
<evidence type="ECO:0000256" key="3">
    <source>
        <dbReference type="ARBA" id="ARBA00022448"/>
    </source>
</evidence>
<comment type="similarity">
    <text evidence="2 9">Belongs to the sodium:solute symporter (SSF) (TC 2.A.21) family.</text>
</comment>